<name>A0A533Q8B2_9BACT</name>
<evidence type="ECO:0000313" key="6">
    <source>
        <dbReference type="Proteomes" id="UP000319783"/>
    </source>
</evidence>
<dbReference type="PROSITE" id="PS00101">
    <property type="entry name" value="HEXAPEP_TRANSFERASES"/>
    <property type="match status" value="1"/>
</dbReference>
<feature type="transmembrane region" description="Helical" evidence="4">
    <location>
        <begin position="21"/>
        <end position="41"/>
    </location>
</feature>
<protein>
    <submittedName>
        <fullName evidence="5">Acyltransferase</fullName>
    </submittedName>
</protein>
<dbReference type="InterPro" id="IPR001451">
    <property type="entry name" value="Hexapep"/>
</dbReference>
<accession>A0A533Q8B2</accession>
<dbReference type="InterPro" id="IPR018357">
    <property type="entry name" value="Hexapep_transf_CS"/>
</dbReference>
<dbReference type="GO" id="GO:0016746">
    <property type="term" value="F:acyltransferase activity"/>
    <property type="evidence" value="ECO:0007669"/>
    <property type="project" value="UniProtKB-KW"/>
</dbReference>
<gene>
    <name evidence="5" type="ORF">JETT_2818</name>
</gene>
<keyword evidence="4" id="KW-1133">Transmembrane helix</keyword>
<dbReference type="SUPFAM" id="SSF51161">
    <property type="entry name" value="Trimeric LpxA-like enzymes"/>
    <property type="match status" value="1"/>
</dbReference>
<dbReference type="Pfam" id="PF00132">
    <property type="entry name" value="Hexapep"/>
    <property type="match status" value="1"/>
</dbReference>
<dbReference type="PANTHER" id="PTHR23416">
    <property type="entry name" value="SIALIC ACID SYNTHASE-RELATED"/>
    <property type="match status" value="1"/>
</dbReference>
<keyword evidence="3 5" id="KW-0012">Acyltransferase</keyword>
<dbReference type="CDD" id="cd04647">
    <property type="entry name" value="LbH_MAT_like"/>
    <property type="match status" value="1"/>
</dbReference>
<comment type="caution">
    <text evidence="5">The sequence shown here is derived from an EMBL/GenBank/DDBJ whole genome shotgun (WGS) entry which is preliminary data.</text>
</comment>
<evidence type="ECO:0000256" key="2">
    <source>
        <dbReference type="ARBA" id="ARBA00022737"/>
    </source>
</evidence>
<dbReference type="InterPro" id="IPR011004">
    <property type="entry name" value="Trimer_LpxA-like_sf"/>
</dbReference>
<keyword evidence="2" id="KW-0677">Repeat</keyword>
<evidence type="ECO:0000313" key="5">
    <source>
        <dbReference type="EMBL" id="TLD40898.1"/>
    </source>
</evidence>
<keyword evidence="4" id="KW-0812">Transmembrane</keyword>
<organism evidence="5 6">
    <name type="scientific">Candidatus Jettenia ecosi</name>
    <dbReference type="NCBI Taxonomy" id="2494326"/>
    <lineage>
        <taxon>Bacteria</taxon>
        <taxon>Pseudomonadati</taxon>
        <taxon>Planctomycetota</taxon>
        <taxon>Candidatus Brocadiia</taxon>
        <taxon>Candidatus Brocadiales</taxon>
        <taxon>Candidatus Brocadiaceae</taxon>
        <taxon>Candidatus Jettenia</taxon>
    </lineage>
</organism>
<dbReference type="AlphaFoldDB" id="A0A533Q8B2"/>
<evidence type="ECO:0000256" key="4">
    <source>
        <dbReference type="SAM" id="Phobius"/>
    </source>
</evidence>
<dbReference type="Gene3D" id="2.160.10.10">
    <property type="entry name" value="Hexapeptide repeat proteins"/>
    <property type="match status" value="2"/>
</dbReference>
<keyword evidence="1 5" id="KW-0808">Transferase</keyword>
<reference evidence="5 6" key="1">
    <citation type="submission" date="2019-04" db="EMBL/GenBank/DDBJ databases">
        <title>Genome of a novel bacterium Candidatus Jettenia ecosi reconstructed from metagenome of an anammox bioreactor.</title>
        <authorList>
            <person name="Mardanov A.V."/>
            <person name="Beletsky A.V."/>
            <person name="Ravin N.V."/>
            <person name="Botchkova E.A."/>
            <person name="Litti Y.V."/>
            <person name="Nozhevnikova A.N."/>
        </authorList>
    </citation>
    <scope>NUCLEOTIDE SEQUENCE [LARGE SCALE GENOMIC DNA]</scope>
    <source>
        <strain evidence="5">J2</strain>
    </source>
</reference>
<dbReference type="EMBL" id="SULG01000072">
    <property type="protein sequence ID" value="TLD40898.1"/>
    <property type="molecule type" value="Genomic_DNA"/>
</dbReference>
<evidence type="ECO:0000256" key="1">
    <source>
        <dbReference type="ARBA" id="ARBA00022679"/>
    </source>
</evidence>
<dbReference type="InterPro" id="IPR051159">
    <property type="entry name" value="Hexapeptide_acetyltransf"/>
</dbReference>
<sequence>MKGKTIMILFKLFKQYWVRFWMLYAGLSTMGRIATALAAWFSPPYKGRRYLAKFNKNGYISPSASVYCNNLKLGNNIFIGDRVIIYKNKKSVGGVTIGKNVSIYNDSIIEVGGGGSFIIGDNTHIQPHCQFSAYKGTIEIGCNVQIAPKCAFYPYNHGFTPGEIIMNQPIETKGGIFIADNVWLGFGVIVLDGVRIGNGAVIGAGAVVNHDIPDNAIAAGVPARIIKMRDGIDINIQLLKLPIFNKREIS</sequence>
<proteinExistence type="predicted"/>
<dbReference type="Proteomes" id="UP000319783">
    <property type="component" value="Unassembled WGS sequence"/>
</dbReference>
<evidence type="ECO:0000256" key="3">
    <source>
        <dbReference type="ARBA" id="ARBA00023315"/>
    </source>
</evidence>
<dbReference type="PANTHER" id="PTHR23416:SF78">
    <property type="entry name" value="LIPOPOLYSACCHARIDE BIOSYNTHESIS O-ACETYL TRANSFERASE WBBJ-RELATED"/>
    <property type="match status" value="1"/>
</dbReference>
<keyword evidence="4" id="KW-0472">Membrane</keyword>